<dbReference type="PROSITE" id="PS51257">
    <property type="entry name" value="PROKAR_LIPOPROTEIN"/>
    <property type="match status" value="1"/>
</dbReference>
<evidence type="ECO:0000256" key="1">
    <source>
        <dbReference type="SAM" id="SignalP"/>
    </source>
</evidence>
<proteinExistence type="predicted"/>
<dbReference type="AlphaFoldDB" id="A0A1W1XHB8"/>
<dbReference type="GO" id="GO:0016020">
    <property type="term" value="C:membrane"/>
    <property type="evidence" value="ECO:0007669"/>
    <property type="project" value="TreeGrafter"/>
</dbReference>
<accession>A0A1W1XHB8</accession>
<sequence>MTQTRMPKLLRPLMLLSALALMAGCSTSMGGPGSRHGGKNQPAYTLQGVGTPTVVLQAGLLDGKEAWDDVLQELAANNQVFAFDRPGHNRVPASKTPRDPCTIASEQRQLLRNAGIKPPYILVGHSIGGLYQYAYAAMYPEDVAGMVLLDPTHPRHWETIQRDAPDAVGMIRLARLAAFSSTDKAEFDAQAQCLERFNGIKMPAVPIRLLVSGRFKAEERGQYENALKRLRQDWLRLLGIKNMKTIADSGHYIQKDAPEEVVAAVRQVSAEARQR</sequence>
<feature type="domain" description="AB hydrolase-1" evidence="2">
    <location>
        <begin position="59"/>
        <end position="264"/>
    </location>
</feature>
<dbReference type="SUPFAM" id="SSF53474">
    <property type="entry name" value="alpha/beta-Hydrolases"/>
    <property type="match status" value="1"/>
</dbReference>
<dbReference type="InterPro" id="IPR000073">
    <property type="entry name" value="AB_hydrolase_1"/>
</dbReference>
<dbReference type="EMBL" id="FWXD01000008">
    <property type="protein sequence ID" value="SMC23385.1"/>
    <property type="molecule type" value="Genomic_DNA"/>
</dbReference>
<keyword evidence="4" id="KW-1185">Reference proteome</keyword>
<dbReference type="PANTHER" id="PTHR43798">
    <property type="entry name" value="MONOACYLGLYCEROL LIPASE"/>
    <property type="match status" value="1"/>
</dbReference>
<evidence type="ECO:0000313" key="3">
    <source>
        <dbReference type="EMBL" id="SMC23385.1"/>
    </source>
</evidence>
<evidence type="ECO:0000313" key="4">
    <source>
        <dbReference type="Proteomes" id="UP000192761"/>
    </source>
</evidence>
<dbReference type="Pfam" id="PF12697">
    <property type="entry name" value="Abhydrolase_6"/>
    <property type="match status" value="1"/>
</dbReference>
<protein>
    <submittedName>
        <fullName evidence="3">Pimeloyl-ACP methyl ester carboxylesterase</fullName>
    </submittedName>
</protein>
<feature type="signal peptide" evidence="1">
    <location>
        <begin position="1"/>
        <end position="30"/>
    </location>
</feature>
<reference evidence="3 4" key="1">
    <citation type="submission" date="2017-04" db="EMBL/GenBank/DDBJ databases">
        <authorList>
            <person name="Afonso C.L."/>
            <person name="Miller P.J."/>
            <person name="Scott M.A."/>
            <person name="Spackman E."/>
            <person name="Goraichik I."/>
            <person name="Dimitrov K.M."/>
            <person name="Suarez D.L."/>
            <person name="Swayne D.E."/>
        </authorList>
    </citation>
    <scope>NUCLEOTIDE SEQUENCE [LARGE SCALE GENOMIC DNA]</scope>
    <source>
        <strain evidence="3 4">DSM 23236</strain>
    </source>
</reference>
<dbReference type="Proteomes" id="UP000192761">
    <property type="component" value="Unassembled WGS sequence"/>
</dbReference>
<dbReference type="InterPro" id="IPR050266">
    <property type="entry name" value="AB_hydrolase_sf"/>
</dbReference>
<gene>
    <name evidence="3" type="ORF">SAMN02745857_01585</name>
</gene>
<dbReference type="PANTHER" id="PTHR43798:SF33">
    <property type="entry name" value="HYDROLASE, PUTATIVE (AFU_ORTHOLOGUE AFUA_2G14860)-RELATED"/>
    <property type="match status" value="1"/>
</dbReference>
<dbReference type="STRING" id="1121001.SAMN02745857_01585"/>
<dbReference type="InterPro" id="IPR029058">
    <property type="entry name" value="AB_hydrolase_fold"/>
</dbReference>
<name>A0A1W1XHB8_9NEIS</name>
<evidence type="ECO:0000259" key="2">
    <source>
        <dbReference type="Pfam" id="PF12697"/>
    </source>
</evidence>
<feature type="chain" id="PRO_5010697886" evidence="1">
    <location>
        <begin position="31"/>
        <end position="275"/>
    </location>
</feature>
<keyword evidence="1" id="KW-0732">Signal</keyword>
<dbReference type="Gene3D" id="3.40.50.1820">
    <property type="entry name" value="alpha/beta hydrolase"/>
    <property type="match status" value="1"/>
</dbReference>
<dbReference type="RefSeq" id="WP_176216843.1">
    <property type="nucleotide sequence ID" value="NZ_FWXD01000008.1"/>
</dbReference>
<organism evidence="3 4">
    <name type="scientific">Andreprevotia lacus DSM 23236</name>
    <dbReference type="NCBI Taxonomy" id="1121001"/>
    <lineage>
        <taxon>Bacteria</taxon>
        <taxon>Pseudomonadati</taxon>
        <taxon>Pseudomonadota</taxon>
        <taxon>Betaproteobacteria</taxon>
        <taxon>Neisseriales</taxon>
        <taxon>Chitinibacteraceae</taxon>
        <taxon>Andreprevotia</taxon>
    </lineage>
</organism>